<organism evidence="2 3">
    <name type="scientific">Acaromyces ingoldii</name>
    <dbReference type="NCBI Taxonomy" id="215250"/>
    <lineage>
        <taxon>Eukaryota</taxon>
        <taxon>Fungi</taxon>
        <taxon>Dikarya</taxon>
        <taxon>Basidiomycota</taxon>
        <taxon>Ustilaginomycotina</taxon>
        <taxon>Exobasidiomycetes</taxon>
        <taxon>Exobasidiales</taxon>
        <taxon>Cryptobasidiaceae</taxon>
        <taxon>Acaromyces</taxon>
    </lineage>
</organism>
<protein>
    <submittedName>
        <fullName evidence="2">Uncharacterized protein</fullName>
    </submittedName>
</protein>
<feature type="region of interest" description="Disordered" evidence="1">
    <location>
        <begin position="1"/>
        <end position="22"/>
    </location>
</feature>
<evidence type="ECO:0000313" key="2">
    <source>
        <dbReference type="EMBL" id="PWN93120.1"/>
    </source>
</evidence>
<sequence>MWLRKPSSDRGKDPDGNLQWCPSLTRSRSRSEKICIEGILQFGRFCQARLRHRTGTKLIPGGMILGTIGSLPRITAV</sequence>
<dbReference type="Proteomes" id="UP000245768">
    <property type="component" value="Unassembled WGS sequence"/>
</dbReference>
<dbReference type="RefSeq" id="XP_025380318.1">
    <property type="nucleotide sequence ID" value="XM_025520390.1"/>
</dbReference>
<proteinExistence type="predicted"/>
<gene>
    <name evidence="2" type="ORF">FA10DRAFT_263822</name>
</gene>
<keyword evidence="3" id="KW-1185">Reference proteome</keyword>
<reference evidence="2 3" key="1">
    <citation type="journal article" date="2018" name="Mol. Biol. Evol.">
        <title>Broad Genomic Sampling Reveals a Smut Pathogenic Ancestry of the Fungal Clade Ustilaginomycotina.</title>
        <authorList>
            <person name="Kijpornyongpan T."/>
            <person name="Mondo S.J."/>
            <person name="Barry K."/>
            <person name="Sandor L."/>
            <person name="Lee J."/>
            <person name="Lipzen A."/>
            <person name="Pangilinan J."/>
            <person name="LaButti K."/>
            <person name="Hainaut M."/>
            <person name="Henrissat B."/>
            <person name="Grigoriev I.V."/>
            <person name="Spatafora J.W."/>
            <person name="Aime M.C."/>
        </authorList>
    </citation>
    <scope>NUCLEOTIDE SEQUENCE [LARGE SCALE GENOMIC DNA]</scope>
    <source>
        <strain evidence="2 3">MCA 4198</strain>
    </source>
</reference>
<evidence type="ECO:0000256" key="1">
    <source>
        <dbReference type="SAM" id="MobiDB-lite"/>
    </source>
</evidence>
<accession>A0A316YU69</accession>
<dbReference type="EMBL" id="KZ819634">
    <property type="protein sequence ID" value="PWN93120.1"/>
    <property type="molecule type" value="Genomic_DNA"/>
</dbReference>
<dbReference type="InParanoid" id="A0A316YU69"/>
<dbReference type="GeneID" id="37042306"/>
<feature type="compositionally biased region" description="Basic and acidic residues" evidence="1">
    <location>
        <begin position="1"/>
        <end position="15"/>
    </location>
</feature>
<name>A0A316YU69_9BASI</name>
<evidence type="ECO:0000313" key="3">
    <source>
        <dbReference type="Proteomes" id="UP000245768"/>
    </source>
</evidence>
<dbReference type="AlphaFoldDB" id="A0A316YU69"/>